<evidence type="ECO:0000256" key="2">
    <source>
        <dbReference type="ARBA" id="ARBA00007837"/>
    </source>
</evidence>
<sequence>MKVYQGHSASPGLVLGQVSRVERRTESFRPGPFSPEREQRLLDNAVKTAQTELDSMAERSGPTEQAIFLFQSMMLEDEGFMNEVRFQIKAGIGAAEAMDRVGHRYADQLAHMEDNAYMQLRSVDILDAASRVVNILANRPRVWLALDHPVILAAEMLMPSDLFSVPAGMILGIITSEGNKQSHAAIIARAMHIPCIVQVGSDFLDDCDGRIVVLDADNGECILDPDAVTRQQAMAHICEKQWENEEMNRICALPNRTKDGEAFELLANCFGQEDIETALQTGASGVGLLRSGYMMLPGRPVDEQEQYVFYHSCLAAAKGGVVTVRTFDFGADRTMADAHQGPESSKLGLRGIRNSLRRPHQFETQICALLRAAADGPLRVMFPMVTNLEDWDEAMKRVEHCRQQLRERGERFNEKTPFGVMFSVPSACLTAEEFVARGCDFFVIETNDLTQYTHAVDRDLSIAERYYRPASHAMKKLIAMVMEAADAGQIPVTICGMAVGNPANTIQYLKLGLRSFSMSPQSLIGVKRALLEADSRD</sequence>
<evidence type="ECO:0000313" key="12">
    <source>
        <dbReference type="EMBL" id="PDX80098.1"/>
    </source>
</evidence>
<dbReference type="InterPro" id="IPR036618">
    <property type="entry name" value="PtsI_HPr-bd_sf"/>
</dbReference>
<dbReference type="SUPFAM" id="SSF51621">
    <property type="entry name" value="Phosphoenolpyruvate/pyruvate domain"/>
    <property type="match status" value="1"/>
</dbReference>
<evidence type="ECO:0000313" key="13">
    <source>
        <dbReference type="Proteomes" id="UP000220005"/>
    </source>
</evidence>
<keyword evidence="6" id="KW-0418">Kinase</keyword>
<dbReference type="InterPro" id="IPR015813">
    <property type="entry name" value="Pyrv/PenolPyrv_kinase-like_dom"/>
</dbReference>
<feature type="domain" description="Phosphotransferase system enzyme I N-terminal" evidence="11">
    <location>
        <begin position="5"/>
        <end position="121"/>
    </location>
</feature>
<dbReference type="Proteomes" id="UP000220005">
    <property type="component" value="Unassembled WGS sequence"/>
</dbReference>
<dbReference type="InterPro" id="IPR008279">
    <property type="entry name" value="PEP-util_enz_mobile_dom"/>
</dbReference>
<reference evidence="12 13" key="1">
    <citation type="journal article" date="2017" name="Front. Microbiol.">
        <title>New Insights into the Diversity of the Genus Faecalibacterium.</title>
        <authorList>
            <person name="Benevides L."/>
            <person name="Burman S."/>
            <person name="Martin R."/>
            <person name="Robert V."/>
            <person name="Thomas M."/>
            <person name="Miquel S."/>
            <person name="Chain F."/>
            <person name="Sokol H."/>
            <person name="Bermudez-Humaran L.G."/>
            <person name="Morrison M."/>
            <person name="Langella P."/>
            <person name="Azevedo V.A."/>
            <person name="Chatel J.M."/>
            <person name="Soares S."/>
        </authorList>
    </citation>
    <scope>NUCLEOTIDE SEQUENCE [LARGE SCALE GENOMIC DNA]</scope>
    <source>
        <strain evidence="12 13">CNCM I 4575</strain>
    </source>
</reference>
<dbReference type="Gene3D" id="3.50.30.10">
    <property type="entry name" value="Phosphohistidine domain"/>
    <property type="match status" value="1"/>
</dbReference>
<dbReference type="PRINTS" id="PR01736">
    <property type="entry name" value="PHPHTRNFRASE"/>
</dbReference>
<evidence type="ECO:0000259" key="11">
    <source>
        <dbReference type="Pfam" id="PF05524"/>
    </source>
</evidence>
<dbReference type="Gene3D" id="1.10.274.10">
    <property type="entry name" value="PtsI, HPr-binding domain"/>
    <property type="match status" value="1"/>
</dbReference>
<dbReference type="AlphaFoldDB" id="A0A2A7AM73"/>
<comment type="similarity">
    <text evidence="2">Belongs to the PEP-utilizing enzyme family.</text>
</comment>
<feature type="domain" description="PEP-utilising enzyme mobile" evidence="9">
    <location>
        <begin position="147"/>
        <end position="219"/>
    </location>
</feature>
<evidence type="ECO:0000256" key="4">
    <source>
        <dbReference type="ARBA" id="ARBA00022679"/>
    </source>
</evidence>
<dbReference type="PANTHER" id="PTHR46244">
    <property type="entry name" value="PHOSPHOENOLPYRUVATE-PROTEIN PHOSPHOTRANSFERASE"/>
    <property type="match status" value="1"/>
</dbReference>
<evidence type="ECO:0000256" key="7">
    <source>
        <dbReference type="ARBA" id="ARBA00022842"/>
    </source>
</evidence>
<dbReference type="GO" id="GO:0016301">
    <property type="term" value="F:kinase activity"/>
    <property type="evidence" value="ECO:0007669"/>
    <property type="project" value="UniProtKB-KW"/>
</dbReference>
<evidence type="ECO:0000256" key="3">
    <source>
        <dbReference type="ARBA" id="ARBA00016544"/>
    </source>
</evidence>
<evidence type="ECO:0000256" key="8">
    <source>
        <dbReference type="ARBA" id="ARBA00033235"/>
    </source>
</evidence>
<dbReference type="SUPFAM" id="SSF47831">
    <property type="entry name" value="Enzyme I of the PEP:sugar phosphotransferase system HPr-binding (sub)domain"/>
    <property type="match status" value="1"/>
</dbReference>
<feature type="domain" description="PEP-utilising enzyme C-terminal" evidence="10">
    <location>
        <begin position="246"/>
        <end position="533"/>
    </location>
</feature>
<comment type="caution">
    <text evidence="12">The sequence shown here is derived from an EMBL/GenBank/DDBJ whole genome shotgun (WGS) entry which is preliminary data.</text>
</comment>
<organism evidence="12 13">
    <name type="scientific">Faecalibacterium prausnitzii</name>
    <dbReference type="NCBI Taxonomy" id="853"/>
    <lineage>
        <taxon>Bacteria</taxon>
        <taxon>Bacillati</taxon>
        <taxon>Bacillota</taxon>
        <taxon>Clostridia</taxon>
        <taxon>Eubacteriales</taxon>
        <taxon>Oscillospiraceae</taxon>
        <taxon>Faecalibacterium</taxon>
    </lineage>
</organism>
<name>A0A2A7AM73_9FIRM</name>
<gene>
    <name evidence="12" type="ORF">CGS58_14390</name>
</gene>
<evidence type="ECO:0000259" key="10">
    <source>
        <dbReference type="Pfam" id="PF02896"/>
    </source>
</evidence>
<dbReference type="RefSeq" id="WP_097840343.1">
    <property type="nucleotide sequence ID" value="NZ_NMTY01000033.1"/>
</dbReference>
<accession>A0A2A7AM73</accession>
<dbReference type="InterPro" id="IPR036637">
    <property type="entry name" value="Phosphohistidine_dom_sf"/>
</dbReference>
<dbReference type="Pfam" id="PF00391">
    <property type="entry name" value="PEP-utilizers"/>
    <property type="match status" value="1"/>
</dbReference>
<protein>
    <recommendedName>
        <fullName evidence="3">Phosphoenolpyruvate-protein phosphotransferase</fullName>
    </recommendedName>
    <alternativeName>
        <fullName evidence="8">Phosphotransferase system, enzyme I</fullName>
    </alternativeName>
</protein>
<keyword evidence="7" id="KW-0460">Magnesium</keyword>
<dbReference type="SUPFAM" id="SSF52009">
    <property type="entry name" value="Phosphohistidine domain"/>
    <property type="match status" value="1"/>
</dbReference>
<dbReference type="Pfam" id="PF02896">
    <property type="entry name" value="PEP-utilizers_C"/>
    <property type="match status" value="1"/>
</dbReference>
<comment type="cofactor">
    <cofactor evidence="1">
        <name>Mg(2+)</name>
        <dbReference type="ChEBI" id="CHEBI:18420"/>
    </cofactor>
</comment>
<evidence type="ECO:0000256" key="5">
    <source>
        <dbReference type="ARBA" id="ARBA00022723"/>
    </source>
</evidence>
<dbReference type="PANTHER" id="PTHR46244:SF3">
    <property type="entry name" value="PHOSPHOENOLPYRUVATE-PROTEIN PHOSPHOTRANSFERASE"/>
    <property type="match status" value="1"/>
</dbReference>
<dbReference type="Gene3D" id="3.20.20.60">
    <property type="entry name" value="Phosphoenolpyruvate-binding domains"/>
    <property type="match status" value="1"/>
</dbReference>
<dbReference type="InterPro" id="IPR008731">
    <property type="entry name" value="PTS_EIN"/>
</dbReference>
<dbReference type="InterPro" id="IPR000121">
    <property type="entry name" value="PEP_util_C"/>
</dbReference>
<evidence type="ECO:0000259" key="9">
    <source>
        <dbReference type="Pfam" id="PF00391"/>
    </source>
</evidence>
<dbReference type="GO" id="GO:0009401">
    <property type="term" value="P:phosphoenolpyruvate-dependent sugar phosphotransferase system"/>
    <property type="evidence" value="ECO:0007669"/>
    <property type="project" value="InterPro"/>
</dbReference>
<dbReference type="EMBL" id="NMTY01000033">
    <property type="protein sequence ID" value="PDX80098.1"/>
    <property type="molecule type" value="Genomic_DNA"/>
</dbReference>
<proteinExistence type="inferred from homology"/>
<keyword evidence="4" id="KW-0808">Transferase</keyword>
<dbReference type="GO" id="GO:0046872">
    <property type="term" value="F:metal ion binding"/>
    <property type="evidence" value="ECO:0007669"/>
    <property type="project" value="UniProtKB-KW"/>
</dbReference>
<dbReference type="InterPro" id="IPR040442">
    <property type="entry name" value="Pyrv_kinase-like_dom_sf"/>
</dbReference>
<dbReference type="InterPro" id="IPR050499">
    <property type="entry name" value="PEP-utilizing_PTS_enzyme"/>
</dbReference>
<evidence type="ECO:0000256" key="6">
    <source>
        <dbReference type="ARBA" id="ARBA00022777"/>
    </source>
</evidence>
<evidence type="ECO:0000256" key="1">
    <source>
        <dbReference type="ARBA" id="ARBA00001946"/>
    </source>
</evidence>
<keyword evidence="5" id="KW-0479">Metal-binding</keyword>
<dbReference type="Pfam" id="PF05524">
    <property type="entry name" value="PEP-utilisers_N"/>
    <property type="match status" value="1"/>
</dbReference>